<dbReference type="EMBL" id="FO203437">
    <property type="protein sequence ID" value="CCI55314.1"/>
    <property type="molecule type" value="Genomic_DNA"/>
</dbReference>
<evidence type="ECO:0000313" key="1">
    <source>
        <dbReference type="EMBL" id="CCI55314.1"/>
    </source>
</evidence>
<organism evidence="1">
    <name type="scientific">Phyllostachys edulis</name>
    <name type="common">Tortoise shell bamboo</name>
    <name type="synonym">Bambusa edulis</name>
    <dbReference type="NCBI Taxonomy" id="38705"/>
    <lineage>
        <taxon>Eukaryota</taxon>
        <taxon>Viridiplantae</taxon>
        <taxon>Streptophyta</taxon>
        <taxon>Embryophyta</taxon>
        <taxon>Tracheophyta</taxon>
        <taxon>Spermatophyta</taxon>
        <taxon>Magnoliopsida</taxon>
        <taxon>Liliopsida</taxon>
        <taxon>Poales</taxon>
        <taxon>Poaceae</taxon>
        <taxon>BOP clade</taxon>
        <taxon>Bambusoideae</taxon>
        <taxon>Arundinarodae</taxon>
        <taxon>Arundinarieae</taxon>
        <taxon>Arundinariinae</taxon>
        <taxon>Phyllostachys</taxon>
    </lineage>
</organism>
<reference evidence="1" key="1">
    <citation type="submission" date="2012-05" db="EMBL/GenBank/DDBJ databases">
        <authorList>
            <person name="Han B."/>
            <person name="Lu Y."/>
            <person name="Feng Q."/>
            <person name="Zhao Q."/>
            <person name="Lu T.T."/>
            <person name="Li Y."/>
            <person name="Liu K.Y."/>
            <person name="Huang X.H."/>
            <person name="Fan D.L."/>
            <person name="Weng Q.J."/>
            <person name="Zhang L."/>
            <person name="Lu Y.Q."/>
            <person name="Guo Y.L."/>
            <person name="Li W.J."/>
            <person name="Zhou C.C."/>
            <person name="Lu H.Y."/>
            <person name="Huang T."/>
            <person name="Zhu C.R."/>
            <person name="Zhao Y."/>
            <person name="Hu T."/>
            <person name="Yao N."/>
        </authorList>
    </citation>
    <scope>NUCLEOTIDE SEQUENCE</scope>
</reference>
<proteinExistence type="predicted"/>
<dbReference type="Gene3D" id="3.40.50.1820">
    <property type="entry name" value="alpha/beta hydrolase"/>
    <property type="match status" value="1"/>
</dbReference>
<name>L0P1L3_PHYED</name>
<sequence length="229" mass="24773">MVVIGGFDPLPVQRQYTDMLRRKGKAVQVAEFSDAFHGFYSFLELADANKVLQDMKAFVESNMAASKPRGDDGGDRLVLAVTRSAVRLAATTALAVFRNGEGTSAIARKSGTRWHDQFGRNSKIGDRFEQITLAVKERVARPPGLGDDDNFGNGVGDLGDGKGEGKLGIKWGCLARSLGTTEAARAQGAVSRGAQGRWRRCELRGGGRSSVSSRGSLWWNSGEVRRRRG</sequence>
<protein>
    <submittedName>
        <fullName evidence="1">PH01B001I13.10 protein</fullName>
    </submittedName>
</protein>
<dbReference type="InterPro" id="IPR029058">
    <property type="entry name" value="AB_hydrolase_fold"/>
</dbReference>
<dbReference type="AlphaFoldDB" id="L0P1L3"/>
<gene>
    <name evidence="1" type="primary">PH01B001I13.10</name>
</gene>
<accession>L0P1L3</accession>